<dbReference type="InterPro" id="IPR004148">
    <property type="entry name" value="BAR_dom"/>
</dbReference>
<keyword evidence="5" id="KW-0040">ANK repeat</keyword>
<dbReference type="PROSITE" id="PS50297">
    <property type="entry name" value="ANK_REP_REGION"/>
    <property type="match status" value="1"/>
</dbReference>
<feature type="repeat" description="ANK" evidence="5">
    <location>
        <begin position="612"/>
        <end position="644"/>
    </location>
</feature>
<evidence type="ECO:0000256" key="6">
    <source>
        <dbReference type="PROSITE-ProRule" id="PRU00288"/>
    </source>
</evidence>
<dbReference type="PRINTS" id="PR00405">
    <property type="entry name" value="REVINTRACTNG"/>
</dbReference>
<evidence type="ECO:0000256" key="5">
    <source>
        <dbReference type="PROSITE-ProRule" id="PRU00023"/>
    </source>
</evidence>
<dbReference type="Proteomes" id="UP001515480">
    <property type="component" value="Unassembled WGS sequence"/>
</dbReference>
<feature type="compositionally biased region" description="Polar residues" evidence="7">
    <location>
        <begin position="784"/>
        <end position="799"/>
    </location>
</feature>
<name>A0AB34IFL8_PRYPA</name>
<dbReference type="AlphaFoldDB" id="A0AB34IFL8"/>
<reference evidence="10 11" key="1">
    <citation type="journal article" date="2024" name="Science">
        <title>Giant polyketide synthase enzymes in the biosynthesis of giant marine polyether toxins.</title>
        <authorList>
            <person name="Fallon T.R."/>
            <person name="Shende V.V."/>
            <person name="Wierzbicki I.H."/>
            <person name="Pendleton A.L."/>
            <person name="Watervoot N.F."/>
            <person name="Auber R.P."/>
            <person name="Gonzalez D.J."/>
            <person name="Wisecaver J.H."/>
            <person name="Moore B.S."/>
        </authorList>
    </citation>
    <scope>NUCLEOTIDE SEQUENCE [LARGE SCALE GENOMIC DNA]</scope>
    <source>
        <strain evidence="10 11">12B1</strain>
    </source>
</reference>
<dbReference type="GO" id="GO:0008270">
    <property type="term" value="F:zinc ion binding"/>
    <property type="evidence" value="ECO:0007669"/>
    <property type="project" value="UniProtKB-KW"/>
</dbReference>
<dbReference type="InterPro" id="IPR011993">
    <property type="entry name" value="PH-like_dom_sf"/>
</dbReference>
<feature type="region of interest" description="Disordered" evidence="7">
    <location>
        <begin position="732"/>
        <end position="812"/>
    </location>
</feature>
<dbReference type="SMART" id="SM00233">
    <property type="entry name" value="PH"/>
    <property type="match status" value="1"/>
</dbReference>
<dbReference type="GO" id="GO:0005096">
    <property type="term" value="F:GTPase activator activity"/>
    <property type="evidence" value="ECO:0007669"/>
    <property type="project" value="UniProtKB-KW"/>
</dbReference>
<feature type="repeat" description="ANK" evidence="5">
    <location>
        <begin position="579"/>
        <end position="611"/>
    </location>
</feature>
<dbReference type="PROSITE" id="PS50115">
    <property type="entry name" value="ARFGAP"/>
    <property type="match status" value="1"/>
</dbReference>
<dbReference type="Gene3D" id="2.30.29.30">
    <property type="entry name" value="Pleckstrin-homology domain (PH domain)/Phosphotyrosine-binding domain (PTB)"/>
    <property type="match status" value="1"/>
</dbReference>
<dbReference type="InterPro" id="IPR027267">
    <property type="entry name" value="AH/BAR_dom_sf"/>
</dbReference>
<dbReference type="EMBL" id="JBGBPQ010000028">
    <property type="protein sequence ID" value="KAL1496649.1"/>
    <property type="molecule type" value="Genomic_DNA"/>
</dbReference>
<evidence type="ECO:0000256" key="3">
    <source>
        <dbReference type="ARBA" id="ARBA00022771"/>
    </source>
</evidence>
<evidence type="ECO:0000259" key="9">
    <source>
        <dbReference type="PROSITE" id="PS50115"/>
    </source>
</evidence>
<evidence type="ECO:0000256" key="2">
    <source>
        <dbReference type="ARBA" id="ARBA00022723"/>
    </source>
</evidence>
<dbReference type="PANTHER" id="PTHR23180:SF160">
    <property type="entry name" value="ADP-RIBOSYLATION FACTOR GTPASE-ACTIVATING PROTEIN EFFECTOR PROTEIN 1"/>
    <property type="match status" value="1"/>
</dbReference>
<dbReference type="InterPro" id="IPR001849">
    <property type="entry name" value="PH_domain"/>
</dbReference>
<dbReference type="CDD" id="cd07307">
    <property type="entry name" value="BAR"/>
    <property type="match status" value="1"/>
</dbReference>
<dbReference type="Pfam" id="PF16746">
    <property type="entry name" value="BAR_3"/>
    <property type="match status" value="1"/>
</dbReference>
<keyword evidence="2" id="KW-0479">Metal-binding</keyword>
<keyword evidence="3 6" id="KW-0863">Zinc-finger</keyword>
<dbReference type="Pfam" id="PF00169">
    <property type="entry name" value="PH"/>
    <property type="match status" value="1"/>
</dbReference>
<evidence type="ECO:0000256" key="7">
    <source>
        <dbReference type="SAM" id="MobiDB-lite"/>
    </source>
</evidence>
<dbReference type="PROSITE" id="PS50088">
    <property type="entry name" value="ANK_REPEAT"/>
    <property type="match status" value="2"/>
</dbReference>
<dbReference type="Pfam" id="PF01412">
    <property type="entry name" value="ArfGap"/>
    <property type="match status" value="1"/>
</dbReference>
<evidence type="ECO:0000313" key="11">
    <source>
        <dbReference type="Proteomes" id="UP001515480"/>
    </source>
</evidence>
<dbReference type="SUPFAM" id="SSF50729">
    <property type="entry name" value="PH domain-like"/>
    <property type="match status" value="1"/>
</dbReference>
<feature type="compositionally biased region" description="Basic and acidic residues" evidence="7">
    <location>
        <begin position="800"/>
        <end position="812"/>
    </location>
</feature>
<dbReference type="PANTHER" id="PTHR23180">
    <property type="entry name" value="CENTAURIN/ARF"/>
    <property type="match status" value="1"/>
</dbReference>
<dbReference type="PROSITE" id="PS50003">
    <property type="entry name" value="PH_DOMAIN"/>
    <property type="match status" value="1"/>
</dbReference>
<dbReference type="InterPro" id="IPR038508">
    <property type="entry name" value="ArfGAP_dom_sf"/>
</dbReference>
<proteinExistence type="predicted"/>
<dbReference type="Gene3D" id="1.20.1270.60">
    <property type="entry name" value="Arfaptin homology (AH) domain/BAR domain"/>
    <property type="match status" value="1"/>
</dbReference>
<gene>
    <name evidence="10" type="ORF">AB1Y20_014250</name>
</gene>
<dbReference type="SMART" id="SM00105">
    <property type="entry name" value="ArfGap"/>
    <property type="match status" value="1"/>
</dbReference>
<sequence length="812" mass="88641">MPLQYLDDSPKFRKELTSVEENIKSLQTFVDRCTKATSKYCHTGHKFNDTLQALANEVLAFGSHDKDPVMSAGVGPALWKVSTTLKEVHELSQTRLVAIEQQGLNRIQESTEVASARIKEARRRFTTCDEEWGKALKQAHSMRKEAQQLQSADRDFIDAKLDFESSRFELVAALNEGEAGKQIELLESIRKSMSAEMEFFEQACGRMRELVNYLDEMQPFITEQRTLFAEEQQRNNATLEHLHRLRTANLAGETTTVPRRNAPDSSMDNAALLKKEGYLYKKSSKVAPKIHGGSWKRLWFRLEGGVLYYQKSKGKVKGDKSEKEESGGSGMRAINLLICTVSVRERDTGRRFCFDLVSPYRSYTLQAESEDSLSEWVDCLRASIEANFYSLSAPSDTPCNGDTVEDTYSRASSGGVSIDPSLTGLAQQPENSMCADCNDASSQPTWAVLPYGSIVCIECSGIHRSLGTHISKVRSTTLDTWTPEMAAVMLALGNRAANEVLEAAATDSPAKPLSRSSSRAEKEVYIRAKYEERRFLAPASLLPRGELPAALCAAARAGDARALLALLVQSQQLSERDESGMSPLHEAAAADQPVSCEMLLLAGASLELAGAGGRTAMHVAAAAGAERCLSILLRRGGSATATDASGATPRELAERGAHEACVRLLNESNDFGERQLPRHTRTMTWSAGSTASHATPLTPPVVKPLALAGLSHSAVELGDSADSSCLRRTCSARVRGSHDEQRQAEQSDGPAIYIDSHASPGGNKTRMHVRVGKLQRGISHMLRPNSTARIAGSTSPRETQSTKEDTATSPRE</sequence>
<organism evidence="10 11">
    <name type="scientific">Prymnesium parvum</name>
    <name type="common">Toxic golden alga</name>
    <dbReference type="NCBI Taxonomy" id="97485"/>
    <lineage>
        <taxon>Eukaryota</taxon>
        <taxon>Haptista</taxon>
        <taxon>Haptophyta</taxon>
        <taxon>Prymnesiophyceae</taxon>
        <taxon>Prymnesiales</taxon>
        <taxon>Prymnesiaceae</taxon>
        <taxon>Prymnesium</taxon>
    </lineage>
</organism>
<evidence type="ECO:0000256" key="1">
    <source>
        <dbReference type="ARBA" id="ARBA00022468"/>
    </source>
</evidence>
<evidence type="ECO:0000259" key="8">
    <source>
        <dbReference type="PROSITE" id="PS50003"/>
    </source>
</evidence>
<dbReference type="FunFam" id="1.10.220.150:FF:000009">
    <property type="entry name" value="stromal membrane-associated protein 1 isoform X1"/>
    <property type="match status" value="1"/>
</dbReference>
<dbReference type="SUPFAM" id="SSF48403">
    <property type="entry name" value="Ankyrin repeat"/>
    <property type="match status" value="1"/>
</dbReference>
<dbReference type="Gene3D" id="1.25.40.20">
    <property type="entry name" value="Ankyrin repeat-containing domain"/>
    <property type="match status" value="1"/>
</dbReference>
<evidence type="ECO:0000256" key="4">
    <source>
        <dbReference type="ARBA" id="ARBA00022833"/>
    </source>
</evidence>
<protein>
    <submittedName>
        <fullName evidence="10">Uncharacterized protein</fullName>
    </submittedName>
</protein>
<evidence type="ECO:0000313" key="10">
    <source>
        <dbReference type="EMBL" id="KAL1496649.1"/>
    </source>
</evidence>
<feature type="domain" description="PH" evidence="8">
    <location>
        <begin position="272"/>
        <end position="385"/>
    </location>
</feature>
<keyword evidence="4" id="KW-0862">Zinc</keyword>
<dbReference type="InterPro" id="IPR002110">
    <property type="entry name" value="Ankyrin_rpt"/>
</dbReference>
<comment type="caution">
    <text evidence="10">The sequence shown here is derived from an EMBL/GenBank/DDBJ whole genome shotgun (WGS) entry which is preliminary data.</text>
</comment>
<dbReference type="CDD" id="cd13250">
    <property type="entry name" value="PH_ACAP"/>
    <property type="match status" value="1"/>
</dbReference>
<dbReference type="InterPro" id="IPR045258">
    <property type="entry name" value="ACAP1/2/3-like"/>
</dbReference>
<keyword evidence="11" id="KW-1185">Reference proteome</keyword>
<accession>A0AB34IFL8</accession>
<dbReference type="InterPro" id="IPR037278">
    <property type="entry name" value="ARFGAP/RecO"/>
</dbReference>
<feature type="domain" description="Arf-GAP" evidence="9">
    <location>
        <begin position="419"/>
        <end position="548"/>
    </location>
</feature>
<dbReference type="CDD" id="cd08204">
    <property type="entry name" value="ArfGap"/>
    <property type="match status" value="1"/>
</dbReference>
<dbReference type="InterPro" id="IPR036770">
    <property type="entry name" value="Ankyrin_rpt-contain_sf"/>
</dbReference>
<dbReference type="SUPFAM" id="SSF57863">
    <property type="entry name" value="ArfGap/RecO-like zinc finger"/>
    <property type="match status" value="1"/>
</dbReference>
<dbReference type="Gene3D" id="1.10.220.150">
    <property type="entry name" value="Arf GTPase activating protein"/>
    <property type="match status" value="1"/>
</dbReference>
<dbReference type="GO" id="GO:0005737">
    <property type="term" value="C:cytoplasm"/>
    <property type="evidence" value="ECO:0007669"/>
    <property type="project" value="InterPro"/>
</dbReference>
<dbReference type="Pfam" id="PF00023">
    <property type="entry name" value="Ank"/>
    <property type="match status" value="1"/>
</dbReference>
<keyword evidence="1" id="KW-0343">GTPase activation</keyword>
<dbReference type="SUPFAM" id="SSF103657">
    <property type="entry name" value="BAR/IMD domain-like"/>
    <property type="match status" value="1"/>
</dbReference>
<dbReference type="InterPro" id="IPR001164">
    <property type="entry name" value="ArfGAP_dom"/>
</dbReference>
<dbReference type="SMART" id="SM00248">
    <property type="entry name" value="ANK"/>
    <property type="match status" value="2"/>
</dbReference>
<feature type="compositionally biased region" description="Basic and acidic residues" evidence="7">
    <location>
        <begin position="736"/>
        <end position="745"/>
    </location>
</feature>